<keyword evidence="1" id="KW-0812">Transmembrane</keyword>
<reference evidence="2 3" key="1">
    <citation type="submission" date="2023-03" db="EMBL/GenBank/DDBJ databases">
        <title>Bacillus Genome Sequencing.</title>
        <authorList>
            <person name="Dunlap C."/>
        </authorList>
    </citation>
    <scope>NUCLEOTIDE SEQUENCE [LARGE SCALE GENOMIC DNA]</scope>
    <source>
        <strain evidence="2 3">NRS-52</strain>
    </source>
</reference>
<evidence type="ECO:0000313" key="3">
    <source>
        <dbReference type="Proteomes" id="UP001343257"/>
    </source>
</evidence>
<proteinExistence type="predicted"/>
<name>A0ABU6PXI8_9BACL</name>
<protein>
    <recommendedName>
        <fullName evidence="4">CPBP family intramembrane metalloprotease</fullName>
    </recommendedName>
</protein>
<dbReference type="Proteomes" id="UP001343257">
    <property type="component" value="Unassembled WGS sequence"/>
</dbReference>
<keyword evidence="1" id="KW-1133">Transmembrane helix</keyword>
<accession>A0ABU6PXI8</accession>
<evidence type="ECO:0008006" key="4">
    <source>
        <dbReference type="Google" id="ProtNLM"/>
    </source>
</evidence>
<keyword evidence="1" id="KW-0472">Membrane</keyword>
<feature type="transmembrane region" description="Helical" evidence="1">
    <location>
        <begin position="6"/>
        <end position="25"/>
    </location>
</feature>
<dbReference type="EMBL" id="JARTLD010000052">
    <property type="protein sequence ID" value="MED5019613.1"/>
    <property type="molecule type" value="Genomic_DNA"/>
</dbReference>
<organism evidence="2 3">
    <name type="scientific">Paenibacillus chibensis</name>
    <dbReference type="NCBI Taxonomy" id="59846"/>
    <lineage>
        <taxon>Bacteria</taxon>
        <taxon>Bacillati</taxon>
        <taxon>Bacillota</taxon>
        <taxon>Bacilli</taxon>
        <taxon>Bacillales</taxon>
        <taxon>Paenibacillaceae</taxon>
        <taxon>Paenibacillus</taxon>
    </lineage>
</organism>
<keyword evidence="3" id="KW-1185">Reference proteome</keyword>
<gene>
    <name evidence="2" type="ORF">P9847_20160</name>
</gene>
<dbReference type="RefSeq" id="WP_328280719.1">
    <property type="nucleotide sequence ID" value="NZ_JARTLD010000052.1"/>
</dbReference>
<evidence type="ECO:0000313" key="2">
    <source>
        <dbReference type="EMBL" id="MED5019613.1"/>
    </source>
</evidence>
<evidence type="ECO:0000256" key="1">
    <source>
        <dbReference type="SAM" id="Phobius"/>
    </source>
</evidence>
<sequence length="56" mass="6324">MDEKQSKLLNIGAVFLIVFLLYEGLGRFIDAAISRTGSVFGFARNVLEHIVNVFFF</sequence>
<comment type="caution">
    <text evidence="2">The sequence shown here is derived from an EMBL/GenBank/DDBJ whole genome shotgun (WGS) entry which is preliminary data.</text>
</comment>